<name>A0ABU5ZMM1_9BACL</name>
<dbReference type="Proteomes" id="UP001310386">
    <property type="component" value="Unassembled WGS sequence"/>
</dbReference>
<accession>A0ABU5ZMM1</accession>
<evidence type="ECO:0000256" key="1">
    <source>
        <dbReference type="SAM" id="MobiDB-lite"/>
    </source>
</evidence>
<dbReference type="InterPro" id="IPR053154">
    <property type="entry name" value="c-di-AMP_regulator"/>
</dbReference>
<dbReference type="Gene3D" id="2.170.120.30">
    <property type="match status" value="2"/>
</dbReference>
<dbReference type="PANTHER" id="PTHR37804">
    <property type="entry name" value="CDAA REGULATORY PROTEIN CDAR"/>
    <property type="match status" value="1"/>
</dbReference>
<proteinExistence type="predicted"/>
<comment type="caution">
    <text evidence="2">The sequence shown here is derived from an EMBL/GenBank/DDBJ whole genome shotgun (WGS) entry which is preliminary data.</text>
</comment>
<dbReference type="RefSeq" id="WP_371755877.1">
    <property type="nucleotide sequence ID" value="NZ_JAYJLD010000048.1"/>
</dbReference>
<dbReference type="Gene3D" id="2.170.120.40">
    <property type="entry name" value="YbbR-like domain"/>
    <property type="match status" value="2"/>
</dbReference>
<organism evidence="2 3">
    <name type="scientific">Ferviditalea candida</name>
    <dbReference type="NCBI Taxonomy" id="3108399"/>
    <lineage>
        <taxon>Bacteria</taxon>
        <taxon>Bacillati</taxon>
        <taxon>Bacillota</taxon>
        <taxon>Bacilli</taxon>
        <taxon>Bacillales</taxon>
        <taxon>Paenibacillaceae</taxon>
        <taxon>Ferviditalea</taxon>
    </lineage>
</organism>
<evidence type="ECO:0000313" key="2">
    <source>
        <dbReference type="EMBL" id="MEB3103749.1"/>
    </source>
</evidence>
<feature type="compositionally biased region" description="Polar residues" evidence="1">
    <location>
        <begin position="448"/>
        <end position="457"/>
    </location>
</feature>
<dbReference type="Pfam" id="PF07949">
    <property type="entry name" value="YbbR"/>
    <property type="match status" value="3"/>
</dbReference>
<dbReference type="PANTHER" id="PTHR37804:SF1">
    <property type="entry name" value="CDAA REGULATORY PROTEIN CDAR"/>
    <property type="match status" value="1"/>
</dbReference>
<evidence type="ECO:0000313" key="3">
    <source>
        <dbReference type="Proteomes" id="UP001310386"/>
    </source>
</evidence>
<feature type="compositionally biased region" description="Low complexity" evidence="1">
    <location>
        <begin position="426"/>
        <end position="447"/>
    </location>
</feature>
<dbReference type="EMBL" id="JAYJLD010000048">
    <property type="protein sequence ID" value="MEB3103749.1"/>
    <property type="molecule type" value="Genomic_DNA"/>
</dbReference>
<dbReference type="InterPro" id="IPR012505">
    <property type="entry name" value="YbbR"/>
</dbReference>
<gene>
    <name evidence="2" type="ORF">VF724_19140</name>
</gene>
<feature type="region of interest" description="Disordered" evidence="1">
    <location>
        <begin position="409"/>
        <end position="457"/>
    </location>
</feature>
<keyword evidence="3" id="KW-1185">Reference proteome</keyword>
<protein>
    <submittedName>
        <fullName evidence="2">CdaR family protein</fullName>
    </submittedName>
</protein>
<reference evidence="2" key="1">
    <citation type="submission" date="2023-12" db="EMBL/GenBank/DDBJ databases">
        <title>Fervidustalea candida gen. nov., sp. nov., a novel member of the family Paenibacillaceae isolated from a geothermal area.</title>
        <authorList>
            <person name="Li W.-J."/>
            <person name="Jiao J.-Y."/>
            <person name="Chen Y."/>
        </authorList>
    </citation>
    <scope>NUCLEOTIDE SEQUENCE</scope>
    <source>
        <strain evidence="2">SYSU GA230002</strain>
    </source>
</reference>
<sequence length="457" mass="49179">MDRWLNNMYVVRVIALVLGLLLWAVVHMDTTKTTTTSTAPLYGAEDISKVSIETVGLDKNHYHLVSISPSTVTVRISGKTSSLNLVNTTNFQVLLDLSNVTEGAQIVPLKLEKLKDFPEDVSAEVLPSSVTVKVEKNLKKEMPVTIDLGGSPAEGLVAGTPIINPSRVHVTVPESRQNDIQFVRGKVPVDGAKSAVVTQVKLAAYNADGKEVPASISPSIVDVEVPITSPFKRIPLQIKLTGELPEGYSIAAFHQSAGQVTVYGPQKELDAMQFYTGPQIDLTNMKSDKTFVLDIPLKGKVTQVDPNQMTVELTIVPSARKKLDQVGILISGENNQYATKVTNPANGKIDLILEGAPATIEKMGAEDVQAFVDVSNLPIGKYELPLMLNLPPYVRKAPNQDLKVSVEISERPNPVPSARQTSGNEAQPATAQQTNGNQAQSSAAQQPHGNLSGQTSE</sequence>